<protein>
    <submittedName>
        <fullName evidence="1">Uncharacterized protein</fullName>
    </submittedName>
</protein>
<gene>
    <name evidence="1" type="ORF">PGB27_14600</name>
</gene>
<name>A0ABT5SUM7_9PSEU</name>
<evidence type="ECO:0000313" key="1">
    <source>
        <dbReference type="EMBL" id="MDD7966563.1"/>
    </source>
</evidence>
<dbReference type="RefSeq" id="WP_274201068.1">
    <property type="nucleotide sequence ID" value="NZ_JAQZAO010000005.1"/>
</dbReference>
<proteinExistence type="predicted"/>
<sequence length="110" mass="11176">MPPAVGSFDEGARVGPDALRVLPGLDLAEQLVASTLVAERAASVLDRSAPPHLALAGLLLLRLPAGERVVDTTVDLGQHIGQLVLKSPPAAVSPPAAPSPMIPVVAELQA</sequence>
<evidence type="ECO:0000313" key="2">
    <source>
        <dbReference type="Proteomes" id="UP001300763"/>
    </source>
</evidence>
<accession>A0ABT5SUM7</accession>
<organism evidence="1 2">
    <name type="scientific">Actinomycetospora lemnae</name>
    <dbReference type="NCBI Taxonomy" id="3019891"/>
    <lineage>
        <taxon>Bacteria</taxon>
        <taxon>Bacillati</taxon>
        <taxon>Actinomycetota</taxon>
        <taxon>Actinomycetes</taxon>
        <taxon>Pseudonocardiales</taxon>
        <taxon>Pseudonocardiaceae</taxon>
        <taxon>Actinomycetospora</taxon>
    </lineage>
</organism>
<comment type="caution">
    <text evidence="1">The sequence shown here is derived from an EMBL/GenBank/DDBJ whole genome shotgun (WGS) entry which is preliminary data.</text>
</comment>
<reference evidence="1 2" key="1">
    <citation type="submission" date="2023-02" db="EMBL/GenBank/DDBJ databases">
        <title>Genome sequencing required for Actinomycetospora new species description.</title>
        <authorList>
            <person name="Saimee Y."/>
            <person name="Duangmal K."/>
        </authorList>
    </citation>
    <scope>NUCLEOTIDE SEQUENCE [LARGE SCALE GENOMIC DNA]</scope>
    <source>
        <strain evidence="1 2">DW7H6</strain>
    </source>
</reference>
<dbReference type="EMBL" id="JAQZAO010000005">
    <property type="protein sequence ID" value="MDD7966563.1"/>
    <property type="molecule type" value="Genomic_DNA"/>
</dbReference>
<dbReference type="Proteomes" id="UP001300763">
    <property type="component" value="Unassembled WGS sequence"/>
</dbReference>
<keyword evidence="2" id="KW-1185">Reference proteome</keyword>